<comment type="similarity">
    <text evidence="1 7">Belongs to the cytochrome P450 family.</text>
</comment>
<dbReference type="PRINTS" id="PR00385">
    <property type="entry name" value="P450"/>
</dbReference>
<reference evidence="9" key="1">
    <citation type="submission" date="2021-08" db="EMBL/GenBank/DDBJ databases">
        <title>WGS assembly of Ceratopteris richardii.</title>
        <authorList>
            <person name="Marchant D.B."/>
            <person name="Chen G."/>
            <person name="Jenkins J."/>
            <person name="Shu S."/>
            <person name="Leebens-Mack J."/>
            <person name="Grimwood J."/>
            <person name="Schmutz J."/>
            <person name="Soltis P."/>
            <person name="Soltis D."/>
            <person name="Chen Z.-H."/>
        </authorList>
    </citation>
    <scope>NUCLEOTIDE SEQUENCE</scope>
    <source>
        <strain evidence="9">Whitten #5841</strain>
        <tissue evidence="9">Leaf</tissue>
    </source>
</reference>
<dbReference type="OrthoDB" id="1470350at2759"/>
<dbReference type="CDD" id="cd20618">
    <property type="entry name" value="CYP71_clan"/>
    <property type="match status" value="1"/>
</dbReference>
<dbReference type="InterPro" id="IPR002401">
    <property type="entry name" value="Cyt_P450_E_grp-I"/>
</dbReference>
<dbReference type="PRINTS" id="PR00463">
    <property type="entry name" value="EP450I"/>
</dbReference>
<dbReference type="PANTHER" id="PTHR47944:SF16">
    <property type="entry name" value="CYTOCHROME P450 FAMILY 1 SUBFAMILY A POLYPEPTIDE 1"/>
    <property type="match status" value="1"/>
</dbReference>
<keyword evidence="3 6" id="KW-0479">Metal-binding</keyword>
<dbReference type="SUPFAM" id="SSF48264">
    <property type="entry name" value="Cytochrome P450"/>
    <property type="match status" value="1"/>
</dbReference>
<evidence type="ECO:0000256" key="7">
    <source>
        <dbReference type="RuleBase" id="RU000461"/>
    </source>
</evidence>
<sequence length="528" mass="59338">MALWSFCESGPNDLLLAAAFVVSISLVLNYIIAYLKIGKDSTFPRGPRAWPIVGHLPLLASGCPHRTFADLSRIHGYGPIIGLRLGGCKSVIICDASIARDVLMTHDQVFANRPRYSFIQILLYGHGTSVSFTCYGALFNRLRKIYTSELFSPSRLHELRHVREEEAHAMLRRLIHVSGVATQPVDLKAIFGEMSMKIMIRLLQSKKTGAATDGKEALLARLVEALVEDAKPIISDFLPWLKFVDILTKRRMMHVHDCFDELIDAIIQERKEATVDLPSDALPQDLLQVLLSKEAPSNWRNETGSEEFLTIQQIKGIILDILTAGTHTTSLTLEWTMAELLRNPRCFNKVRDEVEAVMVNSKLTGPLIMDEGTCKLPYLELVVKEVMRLHPVVPLLLPRISGEECKLGKYILPKDTQVFVNVWQLGRDPNLWGEEAEKFIPERFAKKEMDLKGQNFGLLPFGSGRRMCPGMRLGLSLVQMTIANLVRVFDWELPHGQLIDMEEKRGISNGKGTPLLAIPKLRSSDIQV</sequence>
<dbReference type="InterPro" id="IPR001128">
    <property type="entry name" value="Cyt_P450"/>
</dbReference>
<dbReference type="GO" id="GO:0004497">
    <property type="term" value="F:monooxygenase activity"/>
    <property type="evidence" value="ECO:0007669"/>
    <property type="project" value="UniProtKB-KW"/>
</dbReference>
<dbReference type="InterPro" id="IPR036396">
    <property type="entry name" value="Cyt_P450_sf"/>
</dbReference>
<accession>A0A8T2SH63</accession>
<proteinExistence type="inferred from homology"/>
<evidence type="ECO:0000256" key="4">
    <source>
        <dbReference type="ARBA" id="ARBA00023002"/>
    </source>
</evidence>
<evidence type="ECO:0008006" key="11">
    <source>
        <dbReference type="Google" id="ProtNLM"/>
    </source>
</evidence>
<keyword evidence="7" id="KW-0503">Monooxygenase</keyword>
<evidence type="ECO:0000313" key="9">
    <source>
        <dbReference type="EMBL" id="KAH7331375.1"/>
    </source>
</evidence>
<evidence type="ECO:0000256" key="8">
    <source>
        <dbReference type="SAM" id="Phobius"/>
    </source>
</evidence>
<evidence type="ECO:0000256" key="6">
    <source>
        <dbReference type="PIRSR" id="PIRSR602401-1"/>
    </source>
</evidence>
<keyword evidence="4 7" id="KW-0560">Oxidoreductase</keyword>
<dbReference type="GO" id="GO:0020037">
    <property type="term" value="F:heme binding"/>
    <property type="evidence" value="ECO:0007669"/>
    <property type="project" value="InterPro"/>
</dbReference>
<keyword evidence="8" id="KW-1133">Transmembrane helix</keyword>
<dbReference type="Proteomes" id="UP000825935">
    <property type="component" value="Chromosome 20"/>
</dbReference>
<dbReference type="InterPro" id="IPR017972">
    <property type="entry name" value="Cyt_P450_CS"/>
</dbReference>
<gene>
    <name evidence="9" type="ORF">KP509_20G029900</name>
</gene>
<dbReference type="GO" id="GO:0005506">
    <property type="term" value="F:iron ion binding"/>
    <property type="evidence" value="ECO:0007669"/>
    <property type="project" value="InterPro"/>
</dbReference>
<evidence type="ECO:0000256" key="2">
    <source>
        <dbReference type="ARBA" id="ARBA00022617"/>
    </source>
</evidence>
<comment type="caution">
    <text evidence="9">The sequence shown here is derived from an EMBL/GenBank/DDBJ whole genome shotgun (WGS) entry which is preliminary data.</text>
</comment>
<dbReference type="EMBL" id="CM035425">
    <property type="protein sequence ID" value="KAH7331375.1"/>
    <property type="molecule type" value="Genomic_DNA"/>
</dbReference>
<keyword evidence="8" id="KW-0812">Transmembrane</keyword>
<dbReference type="Pfam" id="PF00067">
    <property type="entry name" value="p450"/>
    <property type="match status" value="1"/>
</dbReference>
<comment type="cofactor">
    <cofactor evidence="6">
        <name>heme</name>
        <dbReference type="ChEBI" id="CHEBI:30413"/>
    </cofactor>
</comment>
<keyword evidence="2 6" id="KW-0349">Heme</keyword>
<evidence type="ECO:0000256" key="5">
    <source>
        <dbReference type="ARBA" id="ARBA00023004"/>
    </source>
</evidence>
<keyword evidence="5 6" id="KW-0408">Iron</keyword>
<evidence type="ECO:0000313" key="10">
    <source>
        <dbReference type="Proteomes" id="UP000825935"/>
    </source>
</evidence>
<dbReference type="PANTHER" id="PTHR47944">
    <property type="entry name" value="CYTOCHROME P450 98A9"/>
    <property type="match status" value="1"/>
</dbReference>
<organism evidence="9 10">
    <name type="scientific">Ceratopteris richardii</name>
    <name type="common">Triangle waterfern</name>
    <dbReference type="NCBI Taxonomy" id="49495"/>
    <lineage>
        <taxon>Eukaryota</taxon>
        <taxon>Viridiplantae</taxon>
        <taxon>Streptophyta</taxon>
        <taxon>Embryophyta</taxon>
        <taxon>Tracheophyta</taxon>
        <taxon>Polypodiopsida</taxon>
        <taxon>Polypodiidae</taxon>
        <taxon>Polypodiales</taxon>
        <taxon>Pteridineae</taxon>
        <taxon>Pteridaceae</taxon>
        <taxon>Parkerioideae</taxon>
        <taxon>Ceratopteris</taxon>
    </lineage>
</organism>
<feature type="transmembrane region" description="Helical" evidence="8">
    <location>
        <begin position="14"/>
        <end position="35"/>
    </location>
</feature>
<protein>
    <recommendedName>
        <fullName evidence="11">Cytochrome P450</fullName>
    </recommendedName>
</protein>
<dbReference type="PROSITE" id="PS00086">
    <property type="entry name" value="CYTOCHROME_P450"/>
    <property type="match status" value="1"/>
</dbReference>
<evidence type="ECO:0000256" key="1">
    <source>
        <dbReference type="ARBA" id="ARBA00010617"/>
    </source>
</evidence>
<dbReference type="GO" id="GO:0016705">
    <property type="term" value="F:oxidoreductase activity, acting on paired donors, with incorporation or reduction of molecular oxygen"/>
    <property type="evidence" value="ECO:0007669"/>
    <property type="project" value="InterPro"/>
</dbReference>
<keyword evidence="8" id="KW-0472">Membrane</keyword>
<dbReference type="AlphaFoldDB" id="A0A8T2SH63"/>
<keyword evidence="10" id="KW-1185">Reference proteome</keyword>
<feature type="binding site" description="axial binding residue" evidence="6">
    <location>
        <position position="468"/>
    </location>
    <ligand>
        <name>heme</name>
        <dbReference type="ChEBI" id="CHEBI:30413"/>
    </ligand>
    <ligandPart>
        <name>Fe</name>
        <dbReference type="ChEBI" id="CHEBI:18248"/>
    </ligandPart>
</feature>
<dbReference type="Gene3D" id="1.10.630.10">
    <property type="entry name" value="Cytochrome P450"/>
    <property type="match status" value="1"/>
</dbReference>
<name>A0A8T2SH63_CERRI</name>
<evidence type="ECO:0000256" key="3">
    <source>
        <dbReference type="ARBA" id="ARBA00022723"/>
    </source>
</evidence>